<dbReference type="InterPro" id="IPR017580">
    <property type="entry name" value="OHCU_decarboxylase-1"/>
</dbReference>
<keyword evidence="5" id="KW-0210">Decarboxylase</keyword>
<proteinExistence type="predicted"/>
<dbReference type="NCBIfam" id="TIGR03164">
    <property type="entry name" value="UHCUDC"/>
    <property type="match status" value="1"/>
</dbReference>
<dbReference type="SUPFAM" id="SSF158694">
    <property type="entry name" value="UraD-Like"/>
    <property type="match status" value="1"/>
</dbReference>
<evidence type="ECO:0000256" key="4">
    <source>
        <dbReference type="ARBA" id="ARBA00022631"/>
    </source>
</evidence>
<sequence>MSPTLEQLNSLPADEFVDALKGVYEYSPWVAQAVEPLRPFESERTLHAAMQNAVDNATPETQLALIRAHPELGQRQRDNLTAASRREQQSAGLDGEDQRVATLITLNQRYHERHGFPFVIAVRGLTLEAVLEALETRLPRDSDTEMSEAIAQIGLIARGRLNEMLG</sequence>
<dbReference type="EC" id="4.1.1.97" evidence="3"/>
<dbReference type="InterPro" id="IPR018020">
    <property type="entry name" value="OHCU_decarboxylase"/>
</dbReference>
<organism evidence="8 9">
    <name type="scientific">Kushneria aurantia</name>
    <dbReference type="NCBI Taxonomy" id="504092"/>
    <lineage>
        <taxon>Bacteria</taxon>
        <taxon>Pseudomonadati</taxon>
        <taxon>Pseudomonadota</taxon>
        <taxon>Gammaproteobacteria</taxon>
        <taxon>Oceanospirillales</taxon>
        <taxon>Halomonadaceae</taxon>
        <taxon>Kushneria</taxon>
    </lineage>
</organism>
<dbReference type="RefSeq" id="WP_019950351.1">
    <property type="nucleotide sequence ID" value="NZ_JBHLVX010000042.1"/>
</dbReference>
<name>A0ABV6G4B3_9GAMM</name>
<comment type="caution">
    <text evidence="8">The sequence shown here is derived from an EMBL/GenBank/DDBJ whole genome shotgun (WGS) entry which is preliminary data.</text>
</comment>
<evidence type="ECO:0000313" key="8">
    <source>
        <dbReference type="EMBL" id="MFC0268481.1"/>
    </source>
</evidence>
<gene>
    <name evidence="8" type="primary">uraD</name>
    <name evidence="8" type="ORF">ACFFHW_10890</name>
</gene>
<keyword evidence="9" id="KW-1185">Reference proteome</keyword>
<dbReference type="EMBL" id="JBHLVX010000042">
    <property type="protein sequence ID" value="MFC0268481.1"/>
    <property type="molecule type" value="Genomic_DNA"/>
</dbReference>
<dbReference type="Proteomes" id="UP001589814">
    <property type="component" value="Unassembled WGS sequence"/>
</dbReference>
<accession>A0ABV6G4B3</accession>
<feature type="domain" description="Oxo-4-hydroxy-4-carboxy-5-ureidoimidazoline decarboxylase" evidence="7">
    <location>
        <begin position="9"/>
        <end position="162"/>
    </location>
</feature>
<protein>
    <recommendedName>
        <fullName evidence="3">2-oxo-4-hydroxy-4-carboxy-5-ureidoimidazoline decarboxylase</fullName>
        <ecNumber evidence="3">4.1.1.97</ecNumber>
    </recommendedName>
</protein>
<dbReference type="PANTHER" id="PTHR43466">
    <property type="entry name" value="2-OXO-4-HYDROXY-4-CARBOXY-5-UREIDOIMIDAZOLINE DECARBOXYLASE-RELATED"/>
    <property type="match status" value="1"/>
</dbReference>
<dbReference type="Pfam" id="PF09349">
    <property type="entry name" value="OHCU_decarbox"/>
    <property type="match status" value="1"/>
</dbReference>
<evidence type="ECO:0000256" key="1">
    <source>
        <dbReference type="ARBA" id="ARBA00001163"/>
    </source>
</evidence>
<dbReference type="Gene3D" id="1.10.3330.10">
    <property type="entry name" value="Oxo-4-hydroxy-4-carboxy-5-ureidoimidazoline decarboxylase"/>
    <property type="match status" value="1"/>
</dbReference>
<keyword evidence="4" id="KW-0659">Purine metabolism</keyword>
<evidence type="ECO:0000256" key="5">
    <source>
        <dbReference type="ARBA" id="ARBA00022793"/>
    </source>
</evidence>
<evidence type="ECO:0000256" key="2">
    <source>
        <dbReference type="ARBA" id="ARBA00004754"/>
    </source>
</evidence>
<keyword evidence="6 8" id="KW-0456">Lyase</keyword>
<evidence type="ECO:0000256" key="6">
    <source>
        <dbReference type="ARBA" id="ARBA00023239"/>
    </source>
</evidence>
<evidence type="ECO:0000259" key="7">
    <source>
        <dbReference type="Pfam" id="PF09349"/>
    </source>
</evidence>
<dbReference type="InterPro" id="IPR036778">
    <property type="entry name" value="OHCU_decarboxylase_sf"/>
</dbReference>
<comment type="catalytic activity">
    <reaction evidence="1">
        <text>5-hydroxy-2-oxo-4-ureido-2,5-dihydro-1H-imidazole-5-carboxylate + H(+) = (S)-allantoin + CO2</text>
        <dbReference type="Rhea" id="RHEA:26301"/>
        <dbReference type="ChEBI" id="CHEBI:15378"/>
        <dbReference type="ChEBI" id="CHEBI:15678"/>
        <dbReference type="ChEBI" id="CHEBI:16526"/>
        <dbReference type="ChEBI" id="CHEBI:58639"/>
        <dbReference type="EC" id="4.1.1.97"/>
    </reaction>
</comment>
<reference evidence="8 9" key="1">
    <citation type="submission" date="2024-09" db="EMBL/GenBank/DDBJ databases">
        <authorList>
            <person name="Sun Q."/>
            <person name="Mori K."/>
        </authorList>
    </citation>
    <scope>NUCLEOTIDE SEQUENCE [LARGE SCALE GENOMIC DNA]</scope>
    <source>
        <strain evidence="8 9">CCM 7415</strain>
    </source>
</reference>
<evidence type="ECO:0000256" key="3">
    <source>
        <dbReference type="ARBA" id="ARBA00012257"/>
    </source>
</evidence>
<dbReference type="PANTHER" id="PTHR43466:SF1">
    <property type="entry name" value="2-OXO-4-HYDROXY-4-CARBOXY-5-UREIDOIMIDAZOLINE DECARBOXYLASE-RELATED"/>
    <property type="match status" value="1"/>
</dbReference>
<evidence type="ECO:0000313" key="9">
    <source>
        <dbReference type="Proteomes" id="UP001589814"/>
    </source>
</evidence>
<dbReference type="GO" id="GO:0051997">
    <property type="term" value="F:2-oxo-4-hydroxy-4-carboxy-5-ureidoimidazoline decarboxylase activity"/>
    <property type="evidence" value="ECO:0007669"/>
    <property type="project" value="UniProtKB-EC"/>
</dbReference>
<comment type="pathway">
    <text evidence="2">Purine metabolism; urate degradation; (S)-allantoin from urate: step 3/3.</text>
</comment>